<evidence type="ECO:0000256" key="1">
    <source>
        <dbReference type="SAM" id="Phobius"/>
    </source>
</evidence>
<evidence type="ECO:0000313" key="2">
    <source>
        <dbReference type="EMBL" id="PGH18168.1"/>
    </source>
</evidence>
<keyword evidence="1" id="KW-1133">Transmembrane helix</keyword>
<feature type="transmembrane region" description="Helical" evidence="1">
    <location>
        <begin position="243"/>
        <end position="272"/>
    </location>
</feature>
<feature type="transmembrane region" description="Helical" evidence="1">
    <location>
        <begin position="114"/>
        <end position="143"/>
    </location>
</feature>
<dbReference type="EMBL" id="PDNA01000059">
    <property type="protein sequence ID" value="PGH18168.1"/>
    <property type="molecule type" value="Genomic_DNA"/>
</dbReference>
<comment type="caution">
    <text evidence="2">The sequence shown here is derived from an EMBL/GenBank/DDBJ whole genome shotgun (WGS) entry which is preliminary data.</text>
</comment>
<keyword evidence="1" id="KW-0812">Transmembrane</keyword>
<reference evidence="2 3" key="1">
    <citation type="submission" date="2017-10" db="EMBL/GenBank/DDBJ databases">
        <title>Comparative genomics in systemic dimorphic fungi from Ajellomycetaceae.</title>
        <authorList>
            <person name="Munoz J.F."/>
            <person name="Mcewen J.G."/>
            <person name="Clay O.K."/>
            <person name="Cuomo C.A."/>
        </authorList>
    </citation>
    <scope>NUCLEOTIDE SEQUENCE [LARGE SCALE GENOMIC DNA]</scope>
    <source>
        <strain evidence="2 3">UAMH7299</strain>
    </source>
</reference>
<organism evidence="2 3">
    <name type="scientific">Polytolypa hystricis (strain UAMH7299)</name>
    <dbReference type="NCBI Taxonomy" id="1447883"/>
    <lineage>
        <taxon>Eukaryota</taxon>
        <taxon>Fungi</taxon>
        <taxon>Dikarya</taxon>
        <taxon>Ascomycota</taxon>
        <taxon>Pezizomycotina</taxon>
        <taxon>Eurotiomycetes</taxon>
        <taxon>Eurotiomycetidae</taxon>
        <taxon>Onygenales</taxon>
        <taxon>Onygenales incertae sedis</taxon>
        <taxon>Polytolypa</taxon>
    </lineage>
</organism>
<keyword evidence="3" id="KW-1185">Reference proteome</keyword>
<dbReference type="Proteomes" id="UP000224634">
    <property type="component" value="Unassembled WGS sequence"/>
</dbReference>
<accession>A0A2B7YB69</accession>
<feature type="transmembrane region" description="Helical" evidence="1">
    <location>
        <begin position="6"/>
        <end position="29"/>
    </location>
</feature>
<gene>
    <name evidence="2" type="ORF">AJ80_04555</name>
</gene>
<feature type="transmembrane region" description="Helical" evidence="1">
    <location>
        <begin position="316"/>
        <end position="333"/>
    </location>
</feature>
<feature type="transmembrane region" description="Helical" evidence="1">
    <location>
        <begin position="339"/>
        <end position="362"/>
    </location>
</feature>
<dbReference type="OrthoDB" id="72269at2759"/>
<sequence length="392" mass="42927">MDIPTGQYLLILLSAWGVYAGYVFAVHNGNFDSWFYWKKREILPGTDERLRTNITGFMPLDEVLSFSIIYWWPLFDGSSPGLIIYVLNAGGETAAWATCMLLEYVREGNRGKIGLVISGLAVGQISAVVSLGVALPWVLWGLLSKSPTALRPNSGNMSVPAPHIWALPVSVIVGIFAPLLVVIGIKSSFTKQAAIVVWSLWPVFASIAQFGLSRLIRLFAPLSPHRGAHPNTQSQSTRAALRYAYSFAFACTAISHVISWTITLCASIWPALLNPVLATALRPDEIMLPPLPWSSARIESDAQGCIWFLQWDKQTAAIAVIVWVISLYRTAHASRGIEVNWLGVIVKIVLLGLVSGLGGVAVELMWEREELMLDTTPPASTKAKDKKEVSKS</sequence>
<proteinExistence type="predicted"/>
<name>A0A2B7YB69_POLH7</name>
<dbReference type="STRING" id="1447883.A0A2B7YB69"/>
<dbReference type="AlphaFoldDB" id="A0A2B7YB69"/>
<protein>
    <submittedName>
        <fullName evidence="2">Uncharacterized protein</fullName>
    </submittedName>
</protein>
<evidence type="ECO:0000313" key="3">
    <source>
        <dbReference type="Proteomes" id="UP000224634"/>
    </source>
</evidence>
<feature type="transmembrane region" description="Helical" evidence="1">
    <location>
        <begin position="163"/>
        <end position="183"/>
    </location>
</feature>
<keyword evidence="1" id="KW-0472">Membrane</keyword>